<evidence type="ECO:0000256" key="3">
    <source>
        <dbReference type="ARBA" id="ARBA00022692"/>
    </source>
</evidence>
<dbReference type="RefSeq" id="WP_138325488.1">
    <property type="nucleotide sequence ID" value="NZ_VCDI01000002.1"/>
</dbReference>
<keyword evidence="8" id="KW-1185">Reference proteome</keyword>
<keyword evidence="5 6" id="KW-0472">Membrane</keyword>
<evidence type="ECO:0000256" key="6">
    <source>
        <dbReference type="SAM" id="Phobius"/>
    </source>
</evidence>
<feature type="transmembrane region" description="Helical" evidence="6">
    <location>
        <begin position="163"/>
        <end position="187"/>
    </location>
</feature>
<dbReference type="Proteomes" id="UP000305654">
    <property type="component" value="Unassembled WGS sequence"/>
</dbReference>
<dbReference type="AlphaFoldDB" id="A0A5R9JGJ1"/>
<organism evidence="7 8">
    <name type="scientific">Lichenicoccus roseus</name>
    <dbReference type="NCBI Taxonomy" id="2683649"/>
    <lineage>
        <taxon>Bacteria</taxon>
        <taxon>Pseudomonadati</taxon>
        <taxon>Pseudomonadota</taxon>
        <taxon>Alphaproteobacteria</taxon>
        <taxon>Acetobacterales</taxon>
        <taxon>Acetobacteraceae</taxon>
        <taxon>Lichenicoccus</taxon>
    </lineage>
</organism>
<feature type="transmembrane region" description="Helical" evidence="6">
    <location>
        <begin position="84"/>
        <end position="107"/>
    </location>
</feature>
<gene>
    <name evidence="7" type="ORF">FE263_08430</name>
</gene>
<evidence type="ECO:0000256" key="5">
    <source>
        <dbReference type="ARBA" id="ARBA00023136"/>
    </source>
</evidence>
<evidence type="ECO:0000256" key="1">
    <source>
        <dbReference type="ARBA" id="ARBA00004651"/>
    </source>
</evidence>
<keyword evidence="4 6" id="KW-1133">Transmembrane helix</keyword>
<feature type="transmembrane region" description="Helical" evidence="6">
    <location>
        <begin position="114"/>
        <end position="132"/>
    </location>
</feature>
<feature type="transmembrane region" description="Helical" evidence="6">
    <location>
        <begin position="36"/>
        <end position="53"/>
    </location>
</feature>
<reference evidence="7 8" key="1">
    <citation type="submission" date="2019-05" db="EMBL/GenBank/DDBJ databases">
        <authorList>
            <person name="Pankratov T."/>
            <person name="Grouzdev D."/>
        </authorList>
    </citation>
    <scope>NUCLEOTIDE SEQUENCE [LARGE SCALE GENOMIC DNA]</scope>
    <source>
        <strain evidence="7 8">KEBCLARHB70R</strain>
    </source>
</reference>
<dbReference type="InterPro" id="IPR001851">
    <property type="entry name" value="ABC_transp_permease"/>
</dbReference>
<dbReference type="EMBL" id="VCDI01000002">
    <property type="protein sequence ID" value="TLU73408.1"/>
    <property type="molecule type" value="Genomic_DNA"/>
</dbReference>
<comment type="caution">
    <text evidence="7">The sequence shown here is derived from an EMBL/GenBank/DDBJ whole genome shotgun (WGS) entry which is preliminary data.</text>
</comment>
<dbReference type="PANTHER" id="PTHR32196">
    <property type="entry name" value="ABC TRANSPORTER PERMEASE PROTEIN YPHD-RELATED-RELATED"/>
    <property type="match status" value="1"/>
</dbReference>
<proteinExistence type="predicted"/>
<evidence type="ECO:0000313" key="8">
    <source>
        <dbReference type="Proteomes" id="UP000305654"/>
    </source>
</evidence>
<evidence type="ECO:0000256" key="4">
    <source>
        <dbReference type="ARBA" id="ARBA00022989"/>
    </source>
</evidence>
<name>A0A5R9JGJ1_9PROT</name>
<dbReference type="GO" id="GO:0005886">
    <property type="term" value="C:plasma membrane"/>
    <property type="evidence" value="ECO:0007669"/>
    <property type="project" value="UniProtKB-SubCell"/>
</dbReference>
<keyword evidence="2" id="KW-1003">Cell membrane</keyword>
<dbReference type="OrthoDB" id="7351039at2"/>
<dbReference type="PANTHER" id="PTHR32196:SF15">
    <property type="entry name" value="SUGAR ABC TRANSPORTER PERMEASE PROTEIN"/>
    <property type="match status" value="1"/>
</dbReference>
<feature type="transmembrane region" description="Helical" evidence="6">
    <location>
        <begin position="60"/>
        <end position="78"/>
    </location>
</feature>
<feature type="transmembrane region" description="Helical" evidence="6">
    <location>
        <begin position="208"/>
        <end position="228"/>
    </location>
</feature>
<dbReference type="GO" id="GO:0022857">
    <property type="term" value="F:transmembrane transporter activity"/>
    <property type="evidence" value="ECO:0007669"/>
    <property type="project" value="InterPro"/>
</dbReference>
<accession>A0A5R9JGJ1</accession>
<keyword evidence="3 6" id="KW-0812">Transmembrane</keyword>
<evidence type="ECO:0000256" key="2">
    <source>
        <dbReference type="ARBA" id="ARBA00022475"/>
    </source>
</evidence>
<evidence type="ECO:0000313" key="7">
    <source>
        <dbReference type="EMBL" id="TLU73408.1"/>
    </source>
</evidence>
<dbReference type="Pfam" id="PF02653">
    <property type="entry name" value="BPD_transp_2"/>
    <property type="match status" value="1"/>
</dbReference>
<feature type="transmembrane region" description="Helical" evidence="6">
    <location>
        <begin position="291"/>
        <end position="309"/>
    </location>
</feature>
<sequence>MARKDWGLLLLLLVVGGVTAILNPRFLSAVNLLDMANLIGLFGIFSIGVGMVIITGGIDLSVGSIFALLGVVFIDLLVNRGVPWPLAILAVVAGGVVLGGLQGLLVTKAKLQPFVVTLCGLLIYRGAARYYTTDATMGFGYSDDFDWLGWLASGRSWGIPHPFILLIIVAVVMGVLLHRSVFGRYLFAIGRNEEAARFSGIRTDAVVIGAYVISGGLAGVATICLVFYTNSVSPSSFGNFYELYAIAAAVLGGCSLRGGEGSVIGIVLGTALLQVLQNLVNILGIPSSLNFAVMGTVILLGVLADQPIVRRAIPSFRTLRPGRGTAKPVPGSVAPDRS</sequence>
<protein>
    <submittedName>
        <fullName evidence="7">ABC transporter permease</fullName>
    </submittedName>
</protein>
<dbReference type="CDD" id="cd06579">
    <property type="entry name" value="TM_PBP1_transp_AraH_like"/>
    <property type="match status" value="1"/>
</dbReference>
<comment type="subcellular location">
    <subcellularLocation>
        <location evidence="1">Cell membrane</location>
        <topology evidence="1">Multi-pass membrane protein</topology>
    </subcellularLocation>
</comment>